<dbReference type="AlphaFoldDB" id="A0A1G1YIE6"/>
<sequence>MADQNQIQNQKSLKLEILSKMTDLATAGFGLVAALAWNEAISSLFIAIFPQAGNIIAKFVYAVIITVLVVFITMKLGKLTDLAKK</sequence>
<dbReference type="EMBL" id="MHIM01000025">
    <property type="protein sequence ID" value="OGY52113.1"/>
    <property type="molecule type" value="Genomic_DNA"/>
</dbReference>
<keyword evidence="1" id="KW-1133">Transmembrane helix</keyword>
<name>A0A1G1YIE6_9BACT</name>
<feature type="transmembrane region" description="Helical" evidence="1">
    <location>
        <begin position="55"/>
        <end position="76"/>
    </location>
</feature>
<dbReference type="InterPro" id="IPR043713">
    <property type="entry name" value="DUF5654"/>
</dbReference>
<evidence type="ECO:0000256" key="1">
    <source>
        <dbReference type="SAM" id="Phobius"/>
    </source>
</evidence>
<dbReference type="Proteomes" id="UP000177376">
    <property type="component" value="Unassembled WGS sequence"/>
</dbReference>
<feature type="transmembrane region" description="Helical" evidence="1">
    <location>
        <begin position="21"/>
        <end position="49"/>
    </location>
</feature>
<keyword evidence="1" id="KW-0472">Membrane</keyword>
<proteinExistence type="predicted"/>
<organism evidence="2 3">
    <name type="scientific">Candidatus Buchananbacteria bacterium RIFCSPLOWO2_01_FULL_39_33</name>
    <dbReference type="NCBI Taxonomy" id="1797543"/>
    <lineage>
        <taxon>Bacteria</taxon>
        <taxon>Candidatus Buchananiibacteriota</taxon>
    </lineage>
</organism>
<comment type="caution">
    <text evidence="2">The sequence shown here is derived from an EMBL/GenBank/DDBJ whole genome shotgun (WGS) entry which is preliminary data.</text>
</comment>
<protein>
    <submittedName>
        <fullName evidence="2">Uncharacterized protein</fullName>
    </submittedName>
</protein>
<evidence type="ECO:0000313" key="2">
    <source>
        <dbReference type="EMBL" id="OGY52113.1"/>
    </source>
</evidence>
<gene>
    <name evidence="2" type="ORF">A3A02_03550</name>
</gene>
<keyword evidence="1" id="KW-0812">Transmembrane</keyword>
<accession>A0A1G1YIE6</accession>
<dbReference type="Pfam" id="PF18898">
    <property type="entry name" value="DUF5654"/>
    <property type="match status" value="1"/>
</dbReference>
<evidence type="ECO:0000313" key="3">
    <source>
        <dbReference type="Proteomes" id="UP000177376"/>
    </source>
</evidence>
<reference evidence="2 3" key="1">
    <citation type="journal article" date="2016" name="Nat. Commun.">
        <title>Thousands of microbial genomes shed light on interconnected biogeochemical processes in an aquifer system.</title>
        <authorList>
            <person name="Anantharaman K."/>
            <person name="Brown C.T."/>
            <person name="Hug L.A."/>
            <person name="Sharon I."/>
            <person name="Castelle C.J."/>
            <person name="Probst A.J."/>
            <person name="Thomas B.C."/>
            <person name="Singh A."/>
            <person name="Wilkins M.J."/>
            <person name="Karaoz U."/>
            <person name="Brodie E.L."/>
            <person name="Williams K.H."/>
            <person name="Hubbard S.S."/>
            <person name="Banfield J.F."/>
        </authorList>
    </citation>
    <scope>NUCLEOTIDE SEQUENCE [LARGE SCALE GENOMIC DNA]</scope>
</reference>